<dbReference type="PANTHER" id="PTHR48079">
    <property type="entry name" value="PROTEIN YEEZ"/>
    <property type="match status" value="1"/>
</dbReference>
<gene>
    <name evidence="2" type="ORF">CEE37_03695</name>
</gene>
<dbReference type="InterPro" id="IPR036291">
    <property type="entry name" value="NAD(P)-bd_dom_sf"/>
</dbReference>
<dbReference type="GO" id="GO:0004029">
    <property type="term" value="F:aldehyde dehydrogenase (NAD+) activity"/>
    <property type="evidence" value="ECO:0007669"/>
    <property type="project" value="TreeGrafter"/>
</dbReference>
<name>A0A532V392_UNCL8</name>
<reference evidence="2 3" key="1">
    <citation type="submission" date="2017-06" db="EMBL/GenBank/DDBJ databases">
        <title>Novel microbial phyla capable of carbon fixation and sulfur reduction in deep-sea sediments.</title>
        <authorList>
            <person name="Huang J."/>
            <person name="Baker B."/>
            <person name="Wang Y."/>
        </authorList>
    </citation>
    <scope>NUCLEOTIDE SEQUENCE [LARGE SCALE GENOMIC DNA]</scope>
    <source>
        <strain evidence="2">B3_LCP</strain>
    </source>
</reference>
<accession>A0A532V392</accession>
<sequence>MNRPVLVTGGNGFVGSHVVEELLQEGYSVRCLLRPHSRPDWIETLPVDIVRTDYSDLNSLREAISGCEAILHFGGATKAKNKESYFDANARTTGNLLEAATDVCPDLSLFLFCSSQAAVGPSPSLDPLDENAPPHPISAYGWSKMTAEKICLESQAKFPLCIVRPSAVYGPRDKDILIFFKAMRWGIAPAIGRGERYLSMVYVKDIARLCGLILKKKPQGTQIFHVTDGDMHRWSTISDTIAEAMDKRPLRVNVPVGLTVLIGKILSGYANFAGRIATLNREKIDDILQNYWLISSDKAQKELGFKPKYKLSDGVEETVRWYREHGWL</sequence>
<dbReference type="SUPFAM" id="SSF51735">
    <property type="entry name" value="NAD(P)-binding Rossmann-fold domains"/>
    <property type="match status" value="1"/>
</dbReference>
<evidence type="ECO:0000313" key="3">
    <source>
        <dbReference type="Proteomes" id="UP000319619"/>
    </source>
</evidence>
<dbReference type="EMBL" id="NJBN01000002">
    <property type="protein sequence ID" value="TKJ41681.1"/>
    <property type="molecule type" value="Genomic_DNA"/>
</dbReference>
<dbReference type="Gene3D" id="3.40.50.720">
    <property type="entry name" value="NAD(P)-binding Rossmann-like Domain"/>
    <property type="match status" value="1"/>
</dbReference>
<dbReference type="Pfam" id="PF01370">
    <property type="entry name" value="Epimerase"/>
    <property type="match status" value="1"/>
</dbReference>
<protein>
    <recommendedName>
        <fullName evidence="1">NAD-dependent epimerase/dehydratase domain-containing protein</fullName>
    </recommendedName>
</protein>
<proteinExistence type="predicted"/>
<dbReference type="GO" id="GO:0005737">
    <property type="term" value="C:cytoplasm"/>
    <property type="evidence" value="ECO:0007669"/>
    <property type="project" value="TreeGrafter"/>
</dbReference>
<dbReference type="InterPro" id="IPR051783">
    <property type="entry name" value="NAD(P)-dependent_oxidoreduct"/>
</dbReference>
<organism evidence="2 3">
    <name type="scientific">candidate division LCP-89 bacterium B3_LCP</name>
    <dbReference type="NCBI Taxonomy" id="2012998"/>
    <lineage>
        <taxon>Bacteria</taxon>
        <taxon>Pseudomonadati</taxon>
        <taxon>Bacteria division LCP-89</taxon>
    </lineage>
</organism>
<dbReference type="Proteomes" id="UP000319619">
    <property type="component" value="Unassembled WGS sequence"/>
</dbReference>
<evidence type="ECO:0000259" key="1">
    <source>
        <dbReference type="Pfam" id="PF01370"/>
    </source>
</evidence>
<evidence type="ECO:0000313" key="2">
    <source>
        <dbReference type="EMBL" id="TKJ41681.1"/>
    </source>
</evidence>
<dbReference type="AlphaFoldDB" id="A0A532V392"/>
<dbReference type="PANTHER" id="PTHR48079:SF6">
    <property type="entry name" value="NAD(P)-BINDING DOMAIN-CONTAINING PROTEIN-RELATED"/>
    <property type="match status" value="1"/>
</dbReference>
<comment type="caution">
    <text evidence="2">The sequence shown here is derived from an EMBL/GenBank/DDBJ whole genome shotgun (WGS) entry which is preliminary data.</text>
</comment>
<feature type="domain" description="NAD-dependent epimerase/dehydratase" evidence="1">
    <location>
        <begin position="5"/>
        <end position="219"/>
    </location>
</feature>
<dbReference type="InterPro" id="IPR001509">
    <property type="entry name" value="Epimerase_deHydtase"/>
</dbReference>